<evidence type="ECO:0000256" key="8">
    <source>
        <dbReference type="SAM" id="Phobius"/>
    </source>
</evidence>
<evidence type="ECO:0000256" key="2">
    <source>
        <dbReference type="ARBA" id="ARBA00022448"/>
    </source>
</evidence>
<feature type="transmembrane region" description="Helical" evidence="8">
    <location>
        <begin position="116"/>
        <end position="136"/>
    </location>
</feature>
<accession>A0A0D6P6Y3</accession>
<keyword evidence="4" id="KW-0997">Cell inner membrane</keyword>
<reference evidence="9 10" key="1">
    <citation type="submission" date="2012-11" db="EMBL/GenBank/DDBJ databases">
        <title>Whole genome sequence of Acidisphaera rubrifaciens HS-AP3.</title>
        <authorList>
            <person name="Azuma Y."/>
            <person name="Higashiura N."/>
            <person name="Hirakawa H."/>
            <person name="Matsushita K."/>
        </authorList>
    </citation>
    <scope>NUCLEOTIDE SEQUENCE [LARGE SCALE GENOMIC DNA]</scope>
    <source>
        <strain evidence="9 10">HS-AP3</strain>
    </source>
</reference>
<dbReference type="Proteomes" id="UP000032680">
    <property type="component" value="Unassembled WGS sequence"/>
</dbReference>
<evidence type="ECO:0000313" key="10">
    <source>
        <dbReference type="Proteomes" id="UP000032680"/>
    </source>
</evidence>
<sequence>MKIALTQERIVFALAVLLFAGFAIVLPNFLTAGNVLTLIRGVSVLGILGLGMAVVVIGRGIDLSIVANMAISVAWTLDMADRGVPLGVALSLGFGFVVLMGLITGFLVAYVEIPPLFATLAMGAFIYGFGRAALLSQDVIQMPAHAGILNLAGTGHVLGVPMPIILLAVASLLAFLFLRYTRPGRTIYGFGDNLQAARITGLSVRPMQVAQYVISGIVAFAAGIITATAVESMNTRIVNGTLIYDVILVVVLGGVGLSGGKGGVRNVLVGTLLIGVLLNGMTIMDVQYTVQNVVKSLILLVAIVVDSLVNPRDEQTAQQGDI</sequence>
<keyword evidence="2" id="KW-0813">Transport</keyword>
<organism evidence="9 10">
    <name type="scientific">Acidisphaera rubrifaciens HS-AP3</name>
    <dbReference type="NCBI Taxonomy" id="1231350"/>
    <lineage>
        <taxon>Bacteria</taxon>
        <taxon>Pseudomonadati</taxon>
        <taxon>Pseudomonadota</taxon>
        <taxon>Alphaproteobacteria</taxon>
        <taxon>Acetobacterales</taxon>
        <taxon>Acetobacteraceae</taxon>
        <taxon>Acidisphaera</taxon>
    </lineage>
</organism>
<dbReference type="GO" id="GO:0005886">
    <property type="term" value="C:plasma membrane"/>
    <property type="evidence" value="ECO:0007669"/>
    <property type="project" value="UniProtKB-SubCell"/>
</dbReference>
<dbReference type="InterPro" id="IPR001851">
    <property type="entry name" value="ABC_transp_permease"/>
</dbReference>
<protein>
    <submittedName>
        <fullName evidence="9">ABC transporter monosaccharide permease</fullName>
    </submittedName>
</protein>
<proteinExistence type="predicted"/>
<dbReference type="OrthoDB" id="7351039at2"/>
<evidence type="ECO:0000256" key="6">
    <source>
        <dbReference type="ARBA" id="ARBA00022989"/>
    </source>
</evidence>
<feature type="transmembrane region" description="Helical" evidence="8">
    <location>
        <begin position="267"/>
        <end position="284"/>
    </location>
</feature>
<dbReference type="PANTHER" id="PTHR32196">
    <property type="entry name" value="ABC TRANSPORTER PERMEASE PROTEIN YPHD-RELATED-RELATED"/>
    <property type="match status" value="1"/>
</dbReference>
<keyword evidence="7 8" id="KW-0472">Membrane</keyword>
<dbReference type="PANTHER" id="PTHR32196:SF21">
    <property type="entry name" value="ABC TRANSPORTER PERMEASE PROTEIN YPHD-RELATED"/>
    <property type="match status" value="1"/>
</dbReference>
<feature type="transmembrane region" description="Helical" evidence="8">
    <location>
        <begin position="242"/>
        <end position="260"/>
    </location>
</feature>
<feature type="transmembrane region" description="Helical" evidence="8">
    <location>
        <begin position="209"/>
        <end position="230"/>
    </location>
</feature>
<evidence type="ECO:0000256" key="5">
    <source>
        <dbReference type="ARBA" id="ARBA00022692"/>
    </source>
</evidence>
<evidence type="ECO:0000256" key="4">
    <source>
        <dbReference type="ARBA" id="ARBA00022519"/>
    </source>
</evidence>
<dbReference type="GO" id="GO:0022857">
    <property type="term" value="F:transmembrane transporter activity"/>
    <property type="evidence" value="ECO:0007669"/>
    <property type="project" value="InterPro"/>
</dbReference>
<dbReference type="RefSeq" id="WP_048861488.1">
    <property type="nucleotide sequence ID" value="NZ_BANB01000308.1"/>
</dbReference>
<dbReference type="AlphaFoldDB" id="A0A0D6P6Y3"/>
<evidence type="ECO:0000313" key="9">
    <source>
        <dbReference type="EMBL" id="GAN77432.1"/>
    </source>
</evidence>
<dbReference type="EMBL" id="BANB01000308">
    <property type="protein sequence ID" value="GAN77432.1"/>
    <property type="molecule type" value="Genomic_DNA"/>
</dbReference>
<feature type="transmembrane region" description="Helical" evidence="8">
    <location>
        <begin position="156"/>
        <end position="178"/>
    </location>
</feature>
<feature type="transmembrane region" description="Helical" evidence="8">
    <location>
        <begin position="12"/>
        <end position="30"/>
    </location>
</feature>
<feature type="transmembrane region" description="Helical" evidence="8">
    <location>
        <begin position="86"/>
        <end position="109"/>
    </location>
</feature>
<comment type="subcellular location">
    <subcellularLocation>
        <location evidence="1">Cell membrane</location>
        <topology evidence="1">Multi-pass membrane protein</topology>
    </subcellularLocation>
</comment>
<dbReference type="Pfam" id="PF02653">
    <property type="entry name" value="BPD_transp_2"/>
    <property type="match status" value="1"/>
</dbReference>
<comment type="caution">
    <text evidence="9">The sequence shown here is derived from an EMBL/GenBank/DDBJ whole genome shotgun (WGS) entry which is preliminary data.</text>
</comment>
<name>A0A0D6P6Y3_9PROT</name>
<feature type="transmembrane region" description="Helical" evidence="8">
    <location>
        <begin position="36"/>
        <end position="56"/>
    </location>
</feature>
<dbReference type="CDD" id="cd06579">
    <property type="entry name" value="TM_PBP1_transp_AraH_like"/>
    <property type="match status" value="1"/>
</dbReference>
<gene>
    <name evidence="9" type="ORF">Asru_0308_04</name>
</gene>
<keyword evidence="5 8" id="KW-0812">Transmembrane</keyword>
<keyword evidence="6 8" id="KW-1133">Transmembrane helix</keyword>
<keyword evidence="10" id="KW-1185">Reference proteome</keyword>
<evidence type="ECO:0000256" key="7">
    <source>
        <dbReference type="ARBA" id="ARBA00023136"/>
    </source>
</evidence>
<evidence type="ECO:0000256" key="1">
    <source>
        <dbReference type="ARBA" id="ARBA00004651"/>
    </source>
</evidence>
<evidence type="ECO:0000256" key="3">
    <source>
        <dbReference type="ARBA" id="ARBA00022475"/>
    </source>
</evidence>
<keyword evidence="3" id="KW-1003">Cell membrane</keyword>